<dbReference type="EMBL" id="JACXVP010000010">
    <property type="protein sequence ID" value="KAG5578678.1"/>
    <property type="molecule type" value="Genomic_DNA"/>
</dbReference>
<accession>A0A9J5WUQ3</accession>
<sequence>MELVGQQGQNGPFTKSNESQSRPWLWIQLVEIAKMAHLQDQTSPREDLRYGASWTPRPKRPIYKVKRASEKITTFYGDVEFRSHFGQKHAWNFVKTLAMDPVSRHGENNPFTRSNDPQSSDPEFRRHLCQKLTWTSVKTLDIDPVRRHNQKDTFTTSNEPQSTVVPVWRHCKKDPFTSSNEPREGKSLILPIFMCYSPRHFMVTQNFEVIFANNLHGPLLRP</sequence>
<organism evidence="2 3">
    <name type="scientific">Solanum commersonii</name>
    <name type="common">Commerson's wild potato</name>
    <name type="synonym">Commerson's nightshade</name>
    <dbReference type="NCBI Taxonomy" id="4109"/>
    <lineage>
        <taxon>Eukaryota</taxon>
        <taxon>Viridiplantae</taxon>
        <taxon>Streptophyta</taxon>
        <taxon>Embryophyta</taxon>
        <taxon>Tracheophyta</taxon>
        <taxon>Spermatophyta</taxon>
        <taxon>Magnoliopsida</taxon>
        <taxon>eudicotyledons</taxon>
        <taxon>Gunneridae</taxon>
        <taxon>Pentapetalae</taxon>
        <taxon>asterids</taxon>
        <taxon>lamiids</taxon>
        <taxon>Solanales</taxon>
        <taxon>Solanaceae</taxon>
        <taxon>Solanoideae</taxon>
        <taxon>Solaneae</taxon>
        <taxon>Solanum</taxon>
    </lineage>
</organism>
<reference evidence="2 3" key="1">
    <citation type="submission" date="2020-09" db="EMBL/GenBank/DDBJ databases">
        <title>De no assembly of potato wild relative species, Solanum commersonii.</title>
        <authorList>
            <person name="Cho K."/>
        </authorList>
    </citation>
    <scope>NUCLEOTIDE SEQUENCE [LARGE SCALE GENOMIC DNA]</scope>
    <source>
        <strain evidence="2">LZ3.2</strain>
        <tissue evidence="2">Leaf</tissue>
    </source>
</reference>
<gene>
    <name evidence="2" type="ORF">H5410_049305</name>
</gene>
<evidence type="ECO:0000256" key="1">
    <source>
        <dbReference type="SAM" id="MobiDB-lite"/>
    </source>
</evidence>
<dbReference type="Proteomes" id="UP000824120">
    <property type="component" value="Chromosome 10"/>
</dbReference>
<dbReference type="AlphaFoldDB" id="A0A9J5WUQ3"/>
<feature type="region of interest" description="Disordered" evidence="1">
    <location>
        <begin position="104"/>
        <end position="123"/>
    </location>
</feature>
<evidence type="ECO:0000313" key="2">
    <source>
        <dbReference type="EMBL" id="KAG5578678.1"/>
    </source>
</evidence>
<protein>
    <submittedName>
        <fullName evidence="2">Uncharacterized protein</fullName>
    </submittedName>
</protein>
<evidence type="ECO:0000313" key="3">
    <source>
        <dbReference type="Proteomes" id="UP000824120"/>
    </source>
</evidence>
<keyword evidence="3" id="KW-1185">Reference proteome</keyword>
<feature type="compositionally biased region" description="Polar residues" evidence="1">
    <location>
        <begin position="109"/>
        <end position="121"/>
    </location>
</feature>
<name>A0A9J5WUQ3_SOLCO</name>
<proteinExistence type="predicted"/>
<comment type="caution">
    <text evidence="2">The sequence shown here is derived from an EMBL/GenBank/DDBJ whole genome shotgun (WGS) entry which is preliminary data.</text>
</comment>